<sequence length="114" mass="12286">MPADETLRGSADGPPMHGDPSHASLLTTTLSESERHRVLSSERRRHVLAVVSARESPVSLAALAAAVVAREDDADPADDTAREHAKISLHHVHLPMLDERGVLQYDTDAHVICA</sequence>
<reference evidence="3 4" key="1">
    <citation type="journal article" date="2019" name="Int. J. Syst. Evol. Microbiol.">
        <title>The Global Catalogue of Microorganisms (GCM) 10K type strain sequencing project: providing services to taxonomists for standard genome sequencing and annotation.</title>
        <authorList>
            <consortium name="The Broad Institute Genomics Platform"/>
            <consortium name="The Broad Institute Genome Sequencing Center for Infectious Disease"/>
            <person name="Wu L."/>
            <person name="Ma J."/>
        </authorList>
    </citation>
    <scope>NUCLEOTIDE SEQUENCE [LARGE SCALE GENOMIC DNA]</scope>
    <source>
        <strain evidence="3 4">DT55</strain>
    </source>
</reference>
<dbReference type="AlphaFoldDB" id="A0ABD5WSX7"/>
<name>A0ABD5WSX7_9EURY</name>
<evidence type="ECO:0000313" key="4">
    <source>
        <dbReference type="Proteomes" id="UP001596388"/>
    </source>
</evidence>
<protein>
    <recommendedName>
        <fullName evidence="2">DUF7344 domain-containing protein</fullName>
    </recommendedName>
</protein>
<dbReference type="Pfam" id="PF24035">
    <property type="entry name" value="DUF7344"/>
    <property type="match status" value="1"/>
</dbReference>
<dbReference type="GeneID" id="79269426"/>
<gene>
    <name evidence="3" type="ORF">ACFQKD_05135</name>
</gene>
<accession>A0ABD5WSX7</accession>
<dbReference type="RefSeq" id="WP_276238853.1">
    <property type="nucleotide sequence ID" value="NZ_CP119989.1"/>
</dbReference>
<proteinExistence type="predicted"/>
<evidence type="ECO:0000313" key="3">
    <source>
        <dbReference type="EMBL" id="MFC7096684.1"/>
    </source>
</evidence>
<dbReference type="InterPro" id="IPR055768">
    <property type="entry name" value="DUF7344"/>
</dbReference>
<comment type="caution">
    <text evidence="3">The sequence shown here is derived from an EMBL/GenBank/DDBJ whole genome shotgun (WGS) entry which is preliminary data.</text>
</comment>
<feature type="domain" description="DUF7344" evidence="2">
    <location>
        <begin position="36"/>
        <end position="112"/>
    </location>
</feature>
<keyword evidence="4" id="KW-1185">Reference proteome</keyword>
<evidence type="ECO:0000259" key="2">
    <source>
        <dbReference type="Pfam" id="PF24035"/>
    </source>
</evidence>
<evidence type="ECO:0000256" key="1">
    <source>
        <dbReference type="SAM" id="MobiDB-lite"/>
    </source>
</evidence>
<dbReference type="Proteomes" id="UP001596388">
    <property type="component" value="Unassembled WGS sequence"/>
</dbReference>
<dbReference type="EMBL" id="JBHTAG010000002">
    <property type="protein sequence ID" value="MFC7096684.1"/>
    <property type="molecule type" value="Genomic_DNA"/>
</dbReference>
<organism evidence="3 4">
    <name type="scientific">Halobaculum marinum</name>
    <dbReference type="NCBI Taxonomy" id="3031996"/>
    <lineage>
        <taxon>Archaea</taxon>
        <taxon>Methanobacteriati</taxon>
        <taxon>Methanobacteriota</taxon>
        <taxon>Stenosarchaea group</taxon>
        <taxon>Halobacteria</taxon>
        <taxon>Halobacteriales</taxon>
        <taxon>Haloferacaceae</taxon>
        <taxon>Halobaculum</taxon>
    </lineage>
</organism>
<feature type="region of interest" description="Disordered" evidence="1">
    <location>
        <begin position="1"/>
        <end position="24"/>
    </location>
</feature>